<dbReference type="EMBL" id="CAGKOT010000018">
    <property type="protein sequence ID" value="CAB5363531.1"/>
    <property type="molecule type" value="Genomic_DNA"/>
</dbReference>
<reference evidence="2" key="3">
    <citation type="submission" date="2020-05" db="EMBL/GenBank/DDBJ databases">
        <authorList>
            <person name="Rincon C."/>
            <person name="Sanders R I."/>
            <person name="Robbins C."/>
            <person name="Chaturvedi A."/>
        </authorList>
    </citation>
    <scope>NUCLEOTIDE SEQUENCE</scope>
    <source>
        <strain evidence="2">CHB12</strain>
    </source>
</reference>
<feature type="transmembrane region" description="Helical" evidence="1">
    <location>
        <begin position="285"/>
        <end position="308"/>
    </location>
</feature>
<dbReference type="Proteomes" id="UP000684084">
    <property type="component" value="Unassembled WGS sequence"/>
</dbReference>
<reference evidence="3 4" key="2">
    <citation type="submission" date="2017-10" db="EMBL/GenBank/DDBJ databases">
        <title>Genome analyses suggest a sexual origin of heterokaryosis in a supposedly ancient asexual fungus.</title>
        <authorList>
            <person name="Corradi N."/>
            <person name="Sedzielewska K."/>
            <person name="Noel J."/>
            <person name="Charron P."/>
            <person name="Farinelli L."/>
            <person name="Marton T."/>
            <person name="Kruger M."/>
            <person name="Pelin A."/>
            <person name="Brachmann A."/>
            <person name="Corradi N."/>
        </authorList>
    </citation>
    <scope>NUCLEOTIDE SEQUENCE [LARGE SCALE GENOMIC DNA]</scope>
    <source>
        <strain evidence="3 4">A1</strain>
    </source>
</reference>
<dbReference type="VEuPathDB" id="FungiDB:RhiirA1_391384"/>
<protein>
    <submittedName>
        <fullName evidence="3">Uncharacterized protein</fullName>
    </submittedName>
</protein>
<feature type="transmembrane region" description="Helical" evidence="1">
    <location>
        <begin position="12"/>
        <end position="33"/>
    </location>
</feature>
<accession>A0A2I1ERI3</accession>
<evidence type="ECO:0000313" key="4">
    <source>
        <dbReference type="Proteomes" id="UP000232688"/>
    </source>
</evidence>
<comment type="caution">
    <text evidence="3">The sequence shown here is derived from an EMBL/GenBank/DDBJ whole genome shotgun (WGS) entry which is preliminary data.</text>
</comment>
<keyword evidence="1" id="KW-0472">Membrane</keyword>
<feature type="transmembrane region" description="Helical" evidence="1">
    <location>
        <begin position="45"/>
        <end position="65"/>
    </location>
</feature>
<dbReference type="EMBL" id="LLXH01000225">
    <property type="protein sequence ID" value="PKC70382.1"/>
    <property type="molecule type" value="Genomic_DNA"/>
</dbReference>
<reference evidence="3 4" key="1">
    <citation type="submission" date="2017-10" db="EMBL/GenBank/DDBJ databases">
        <title>Extensive intraspecific genome diversity in a model arbuscular mycorrhizal fungus.</title>
        <authorList>
            <person name="Chen E.C.H."/>
            <person name="Morin E."/>
            <person name="Baudet D."/>
            <person name="Noel J."/>
            <person name="Ndikumana S."/>
            <person name="Charron P."/>
            <person name="St-Onge C."/>
            <person name="Giorgi J."/>
            <person name="Grigoriev I.V."/>
            <person name="Roux C."/>
            <person name="Martin F.M."/>
            <person name="Corradi N."/>
        </authorList>
    </citation>
    <scope>NUCLEOTIDE SEQUENCE [LARGE SCALE GENOMIC DNA]</scope>
    <source>
        <strain evidence="3 4">A1</strain>
    </source>
</reference>
<feature type="transmembrane region" description="Helical" evidence="1">
    <location>
        <begin position="252"/>
        <end position="273"/>
    </location>
</feature>
<dbReference type="Proteomes" id="UP000232688">
    <property type="component" value="Unassembled WGS sequence"/>
</dbReference>
<dbReference type="OrthoDB" id="2324972at2759"/>
<name>A0A2I1ERI3_9GLOM</name>
<feature type="transmembrane region" description="Helical" evidence="1">
    <location>
        <begin position="220"/>
        <end position="240"/>
    </location>
</feature>
<keyword evidence="1" id="KW-1133">Transmembrane helix</keyword>
<keyword evidence="1" id="KW-0812">Transmembrane</keyword>
<dbReference type="VEuPathDB" id="FungiDB:RhiirFUN_010506"/>
<sequence length="346" mass="39185">MEKEKLSIAQFINVLLDPIPQYVTGCLPALLIIGESPMNSFTKKLAWMLICLGCPFVGLIFNLNIGSEPESRCIYWLQADFFTNVFGKSLNYRPFGVRSLTLSKNQKHTLKTYVDRCTAKASVLERLSSLLPAYYIIVGISAGISMVTESVVCDEWPFIPLLLSWTIPAVWRRGISGILIVKDPNEEFKYEQDPNTELQKVEILMDQPNDDDRYHKRCTVALTALASIIYPWITVVLAYYSPPIGFFCRSKFITVICSIWTFNNLLGFLCHCYEGKNLFDLGKGMLRVLFFISGFIVAILLFVLSLLAKNNEWWVGLFGDSCGAPISEQIMCEVESYLLVKQKSDP</sequence>
<dbReference type="AlphaFoldDB" id="A0A2I1ERI3"/>
<gene>
    <name evidence="2" type="ORF">CHRIB12_LOCUS9577</name>
    <name evidence="3" type="ORF">RhiirA1_391384</name>
</gene>
<evidence type="ECO:0000313" key="3">
    <source>
        <dbReference type="EMBL" id="PKC70382.1"/>
    </source>
</evidence>
<evidence type="ECO:0000256" key="1">
    <source>
        <dbReference type="SAM" id="Phobius"/>
    </source>
</evidence>
<evidence type="ECO:0000313" key="2">
    <source>
        <dbReference type="EMBL" id="CAB5363531.1"/>
    </source>
</evidence>
<dbReference type="VEuPathDB" id="FungiDB:FUN_006583"/>
<organism evidence="3 4">
    <name type="scientific">Rhizophagus irregularis</name>
    <dbReference type="NCBI Taxonomy" id="588596"/>
    <lineage>
        <taxon>Eukaryota</taxon>
        <taxon>Fungi</taxon>
        <taxon>Fungi incertae sedis</taxon>
        <taxon>Mucoromycota</taxon>
        <taxon>Glomeromycotina</taxon>
        <taxon>Glomeromycetes</taxon>
        <taxon>Glomerales</taxon>
        <taxon>Glomeraceae</taxon>
        <taxon>Rhizophagus</taxon>
    </lineage>
</organism>
<proteinExistence type="predicted"/>